<dbReference type="Pfam" id="PF02775">
    <property type="entry name" value="TPP_enzyme_C"/>
    <property type="match status" value="1"/>
</dbReference>
<gene>
    <name evidence="9" type="ORF">MNBD_BACTEROID02-1689</name>
</gene>
<dbReference type="FunFam" id="3.40.50.920:FF:000007">
    <property type="entry name" value="Pyruvate:ferredoxin (Flavodoxin) oxidoreductase"/>
    <property type="match status" value="1"/>
</dbReference>
<keyword evidence="9" id="KW-0670">Pyruvate</keyword>
<dbReference type="InterPro" id="IPR019752">
    <property type="entry name" value="Pyrv/ketoisovalerate_OxRed_cat"/>
</dbReference>
<dbReference type="Pfam" id="PF01558">
    <property type="entry name" value="POR"/>
    <property type="match status" value="1"/>
</dbReference>
<dbReference type="GO" id="GO:0005506">
    <property type="term" value="F:iron ion binding"/>
    <property type="evidence" value="ECO:0007669"/>
    <property type="project" value="InterPro"/>
</dbReference>
<dbReference type="InterPro" id="IPR002869">
    <property type="entry name" value="Pyrv_flavodox_OxRed_cen"/>
</dbReference>
<evidence type="ECO:0000259" key="8">
    <source>
        <dbReference type="PROSITE" id="PS51379"/>
    </source>
</evidence>
<dbReference type="PROSITE" id="PS51379">
    <property type="entry name" value="4FE4S_FER_2"/>
    <property type="match status" value="2"/>
</dbReference>
<evidence type="ECO:0000256" key="6">
    <source>
        <dbReference type="ARBA" id="ARBA00023004"/>
    </source>
</evidence>
<dbReference type="PANTHER" id="PTHR32154">
    <property type="entry name" value="PYRUVATE-FLAVODOXIN OXIDOREDUCTASE-RELATED"/>
    <property type="match status" value="1"/>
</dbReference>
<dbReference type="InterPro" id="IPR017900">
    <property type="entry name" value="4Fe4S_Fe_S_CS"/>
</dbReference>
<dbReference type="SUPFAM" id="SSF54862">
    <property type="entry name" value="4Fe-4S ferredoxins"/>
    <property type="match status" value="1"/>
</dbReference>
<dbReference type="Pfam" id="PF12838">
    <property type="entry name" value="Fer4_7"/>
    <property type="match status" value="1"/>
</dbReference>
<dbReference type="Pfam" id="PF01855">
    <property type="entry name" value="POR_N"/>
    <property type="match status" value="1"/>
</dbReference>
<evidence type="ECO:0000256" key="2">
    <source>
        <dbReference type="ARBA" id="ARBA00022485"/>
    </source>
</evidence>
<dbReference type="Pfam" id="PF10371">
    <property type="entry name" value="EKR"/>
    <property type="match status" value="1"/>
</dbReference>
<reference evidence="9" key="1">
    <citation type="submission" date="2018-06" db="EMBL/GenBank/DDBJ databases">
        <authorList>
            <person name="Zhirakovskaya E."/>
        </authorList>
    </citation>
    <scope>NUCLEOTIDE SEQUENCE</scope>
</reference>
<keyword evidence="3" id="KW-0479">Metal-binding</keyword>
<name>A0A3B0R6J4_9ZZZZ</name>
<dbReference type="InterPro" id="IPR019456">
    <property type="entry name" value="Pyrv-flavodox_OxRtase_EKR"/>
</dbReference>
<dbReference type="EMBL" id="UOEB01000178">
    <property type="protein sequence ID" value="VAV84716.1"/>
    <property type="molecule type" value="Genomic_DNA"/>
</dbReference>
<dbReference type="InterPro" id="IPR002880">
    <property type="entry name" value="Pyrv_Fd/Flavodoxin_OxRdtase_N"/>
</dbReference>
<dbReference type="FunFam" id="3.40.50.970:FF:000012">
    <property type="entry name" value="Pyruvate:ferredoxin (Flavodoxin) oxidoreductase"/>
    <property type="match status" value="1"/>
</dbReference>
<keyword evidence="1" id="KW-0813">Transport</keyword>
<dbReference type="GO" id="GO:0051539">
    <property type="term" value="F:4 iron, 4 sulfur cluster binding"/>
    <property type="evidence" value="ECO:0007669"/>
    <property type="project" value="UniProtKB-KW"/>
</dbReference>
<dbReference type="Pfam" id="PF17147">
    <property type="entry name" value="PFOR_II"/>
    <property type="match status" value="1"/>
</dbReference>
<dbReference type="FunFam" id="3.30.70.20:FF:000022">
    <property type="entry name" value="Pyruvate:ferredoxin (Flavodoxin) oxidoreductase"/>
    <property type="match status" value="1"/>
</dbReference>
<dbReference type="Gene3D" id="3.40.920.10">
    <property type="entry name" value="Pyruvate-ferredoxin oxidoreductase, PFOR, domain III"/>
    <property type="match status" value="1"/>
</dbReference>
<keyword evidence="5 9" id="KW-0560">Oxidoreductase</keyword>
<dbReference type="InterPro" id="IPR009014">
    <property type="entry name" value="Transketo_C/PFOR_II"/>
</dbReference>
<dbReference type="CDD" id="cd07034">
    <property type="entry name" value="TPP_PYR_PFOR_IOR-alpha_like"/>
    <property type="match status" value="1"/>
</dbReference>
<keyword evidence="6" id="KW-0408">Iron</keyword>
<dbReference type="InterPro" id="IPR011766">
    <property type="entry name" value="TPP_enzyme_TPP-bd"/>
</dbReference>
<dbReference type="SUPFAM" id="SSF53323">
    <property type="entry name" value="Pyruvate-ferredoxin oxidoreductase, PFOR, domain III"/>
    <property type="match status" value="1"/>
</dbReference>
<proteinExistence type="predicted"/>
<dbReference type="Gene3D" id="3.40.50.970">
    <property type="match status" value="2"/>
</dbReference>
<dbReference type="SUPFAM" id="SSF52922">
    <property type="entry name" value="TK C-terminal domain-like"/>
    <property type="match status" value="1"/>
</dbReference>
<dbReference type="SUPFAM" id="SSF52518">
    <property type="entry name" value="Thiamin diphosphate-binding fold (THDP-binding)"/>
    <property type="match status" value="2"/>
</dbReference>
<feature type="domain" description="4Fe-4S ferredoxin-type" evidence="8">
    <location>
        <begin position="740"/>
        <end position="769"/>
    </location>
</feature>
<evidence type="ECO:0000256" key="7">
    <source>
        <dbReference type="ARBA" id="ARBA00023014"/>
    </source>
</evidence>
<dbReference type="GO" id="GO:0022900">
    <property type="term" value="P:electron transport chain"/>
    <property type="evidence" value="ECO:0007669"/>
    <property type="project" value="InterPro"/>
</dbReference>
<dbReference type="GO" id="GO:0006979">
    <property type="term" value="P:response to oxidative stress"/>
    <property type="evidence" value="ECO:0007669"/>
    <property type="project" value="TreeGrafter"/>
</dbReference>
<dbReference type="Gene3D" id="4.10.780.10">
    <property type="entry name" value="Pyruvate-flavodoxin oxidoreductase, EKR domain"/>
    <property type="match status" value="1"/>
</dbReference>
<sequence>MEKNPQKLICDANEAVAIISHKTNEVCAIYPITPASPMGEHVDVYSSKGQKNIWGNIPRIVEMQSEGGASGAVHGALQAGALTTTFTASQGLLLMIPNMYKIAGELLPTVIHVAARTVATHALSIFGDHSDVMATRQTGFSMLFGGSVQEAMDFALISQVATLRSRVPFLNIFDGFRTSHEISKIDAIPDTVIKAMMPEDEIMAHKKRSLDPDHPVVRGTSQNPDVFFQAREAANTFYEKVPSIVQEVMDDFYKHTGRKYNLFDYVGHPEAERVIIIMGSGEGAVKETVDTLVNNGEKVGALFVRLYRPFSISYFIEKLPKTVEKIAVLDRTKEPGSIGEPLYLDIVTAFAESNRIAPVIVGGRYGLSSKEFNPTMVKGIYDELLKTTPKNHFTIGINDDVSHTSLSYSSVFKTNKETFNCMFYGLGSDGTVGANKNSIKIIGETTNNYVQGYFVYDSKKAGAQTISHLRFGPEPIYSSYLINNADFIACHQFNFIEKYDLLKNIKKGGTFLLNSPFSNTKIWDILPQSMQKEIINKKLNFYVIDATKVAHEAELGKRTNTVLQTCFFAISGVLPKDEAIQKIKDAIVKSYSHKGEKIVQMNFNAVDKSLENLQQVHYSKQVTNNIQLKPIMSGNPDPFVKEVLGMILSGKGDTLPVSAFPVDGTFPTGTTQYEKRGIADFIPVWDDENLCTQCNKCVAICPHAAIRATVVSNKDLADAPKSLKTVPAKGRPFTSESDSYVLQVSPQDCTGCDLCVAVCPAVSKEIDDFKSINMKKKIDVEAEENINWDYFVKLPNYNRTELQITNVKGSQFLEPLFEFSGACSGCGETPYIKLLTQLYGDSILIANATGCSSIYGGNLPTTPYKTNEFGRGPAWANSLFEDNAEFGLGMKLALTKKQEIAINLLKSLELLVGSEIVESILNNPEETETQKSEKLADIETLKKTLAYLDNDDDAVKLNQLAGYLRKKAVWILGGDGWAYDIGFGGVDHVLASGENINIMVLDTEVYSNTGGQTSKATPLGASAKFSISGKRTGKKSLAVQAISYGNVYVAQVAMGAKDLQTLKAIEEAAAYPGTSIIIAYSHCIEHGYDLKNGVSQQIKAVETGYWPLFRFDPSKPKGKKFKLDSKPPSAPLSDFMYNETRFTRVVKDNAKLGEELLKQAQEEVETKWERLELFRNI</sequence>
<dbReference type="InterPro" id="IPR011895">
    <property type="entry name" value="Pyrv_flavodox_OxRed"/>
</dbReference>
<organism evidence="9">
    <name type="scientific">hydrothermal vent metagenome</name>
    <dbReference type="NCBI Taxonomy" id="652676"/>
    <lineage>
        <taxon>unclassified sequences</taxon>
        <taxon>metagenomes</taxon>
        <taxon>ecological metagenomes</taxon>
    </lineage>
</organism>
<keyword evidence="7" id="KW-0411">Iron-sulfur</keyword>
<protein>
    <submittedName>
        <fullName evidence="9">Pyruvate-flavodoxin oxidoreductase</fullName>
        <ecNumber evidence="9">1.2.7.-</ecNumber>
    </submittedName>
</protein>
<keyword evidence="2" id="KW-0004">4Fe-4S</keyword>
<evidence type="ECO:0000256" key="3">
    <source>
        <dbReference type="ARBA" id="ARBA00022723"/>
    </source>
</evidence>
<dbReference type="CDD" id="cd03377">
    <property type="entry name" value="TPP_PFOR_PNO"/>
    <property type="match status" value="1"/>
</dbReference>
<dbReference type="SMART" id="SM00890">
    <property type="entry name" value="EKR"/>
    <property type="match status" value="1"/>
</dbReference>
<dbReference type="GO" id="GO:0016903">
    <property type="term" value="F:oxidoreductase activity, acting on the aldehyde or oxo group of donors"/>
    <property type="evidence" value="ECO:0007669"/>
    <property type="project" value="InterPro"/>
</dbReference>
<dbReference type="AlphaFoldDB" id="A0A3B0R6J4"/>
<dbReference type="PROSITE" id="PS00198">
    <property type="entry name" value="4FE4S_FER_1"/>
    <property type="match status" value="2"/>
</dbReference>
<accession>A0A3B0R6J4</accession>
<dbReference type="InterPro" id="IPR050722">
    <property type="entry name" value="Pyruvate:ferred/Flavod_OxRd"/>
</dbReference>
<dbReference type="GO" id="GO:0030976">
    <property type="term" value="F:thiamine pyrophosphate binding"/>
    <property type="evidence" value="ECO:0007669"/>
    <property type="project" value="InterPro"/>
</dbReference>
<dbReference type="InterPro" id="IPR033412">
    <property type="entry name" value="PFOR_II"/>
</dbReference>
<dbReference type="FunFam" id="3.40.920.10:FF:000001">
    <property type="entry name" value="Pyruvate:ferredoxin (Flavodoxin) oxidoreductase"/>
    <property type="match status" value="1"/>
</dbReference>
<dbReference type="InterPro" id="IPR029061">
    <property type="entry name" value="THDP-binding"/>
</dbReference>
<evidence type="ECO:0000256" key="5">
    <source>
        <dbReference type="ARBA" id="ARBA00023002"/>
    </source>
</evidence>
<dbReference type="EC" id="1.2.7.-" evidence="9"/>
<evidence type="ECO:0000256" key="1">
    <source>
        <dbReference type="ARBA" id="ARBA00022448"/>
    </source>
</evidence>
<dbReference type="PANTHER" id="PTHR32154:SF0">
    <property type="entry name" value="PYRUVATE-FLAVODOXIN OXIDOREDUCTASE-RELATED"/>
    <property type="match status" value="1"/>
</dbReference>
<dbReference type="Gene3D" id="3.30.70.20">
    <property type="match status" value="1"/>
</dbReference>
<evidence type="ECO:0000313" key="9">
    <source>
        <dbReference type="EMBL" id="VAV84716.1"/>
    </source>
</evidence>
<dbReference type="Gene3D" id="3.40.50.920">
    <property type="match status" value="1"/>
</dbReference>
<dbReference type="InterPro" id="IPR017896">
    <property type="entry name" value="4Fe4S_Fe-S-bd"/>
</dbReference>
<evidence type="ECO:0000256" key="4">
    <source>
        <dbReference type="ARBA" id="ARBA00022982"/>
    </source>
</evidence>
<dbReference type="InterPro" id="IPR037112">
    <property type="entry name" value="Pyrv-flavodox_OxR_EKR_sf"/>
</dbReference>
<feature type="domain" description="4Fe-4S ferredoxin-type" evidence="8">
    <location>
        <begin position="681"/>
        <end position="711"/>
    </location>
</feature>
<keyword evidence="4" id="KW-0249">Electron transport</keyword>
<dbReference type="PIRSF" id="PIRSF000159">
    <property type="entry name" value="NifJ"/>
    <property type="match status" value="1"/>
</dbReference>
<dbReference type="NCBIfam" id="TIGR02176">
    <property type="entry name" value="pyruv_ox_red"/>
    <property type="match status" value="1"/>
</dbReference>